<feature type="transmembrane region" description="Helical" evidence="16">
    <location>
        <begin position="94"/>
        <end position="113"/>
    </location>
</feature>
<comment type="catalytic activity">
    <reaction evidence="15 16">
        <text>a ubiquinone + NADH + 5 H(+)(in) = a ubiquinol + NAD(+) + 4 H(+)(out)</text>
        <dbReference type="Rhea" id="RHEA:29091"/>
        <dbReference type="Rhea" id="RHEA-COMP:9565"/>
        <dbReference type="Rhea" id="RHEA-COMP:9566"/>
        <dbReference type="ChEBI" id="CHEBI:15378"/>
        <dbReference type="ChEBI" id="CHEBI:16389"/>
        <dbReference type="ChEBI" id="CHEBI:17976"/>
        <dbReference type="ChEBI" id="CHEBI:57540"/>
        <dbReference type="ChEBI" id="CHEBI:57945"/>
        <dbReference type="EC" id="7.1.1.2"/>
    </reaction>
</comment>
<evidence type="ECO:0000256" key="14">
    <source>
        <dbReference type="ARBA" id="ARBA00023136"/>
    </source>
</evidence>
<dbReference type="NCBIfam" id="TIGR01972">
    <property type="entry name" value="NDH_I_M"/>
    <property type="match status" value="1"/>
</dbReference>
<dbReference type="EC" id="7.1.1.2" evidence="3 16"/>
<evidence type="ECO:0000259" key="17">
    <source>
        <dbReference type="Pfam" id="PF00361"/>
    </source>
</evidence>
<dbReference type="Pfam" id="PF01059">
    <property type="entry name" value="Oxidored_q5_N"/>
    <property type="match status" value="1"/>
</dbReference>
<evidence type="ECO:0000256" key="4">
    <source>
        <dbReference type="ARBA" id="ARBA00021006"/>
    </source>
</evidence>
<evidence type="ECO:0000256" key="12">
    <source>
        <dbReference type="ARBA" id="ARBA00023075"/>
    </source>
</evidence>
<keyword evidence="10 16" id="KW-1133">Transmembrane helix</keyword>
<dbReference type="AlphaFoldDB" id="A0A7L8ZUZ6"/>
<evidence type="ECO:0000256" key="3">
    <source>
        <dbReference type="ARBA" id="ARBA00012944"/>
    </source>
</evidence>
<dbReference type="InterPro" id="IPR003918">
    <property type="entry name" value="NADH_UbQ_OxRdtase"/>
</dbReference>
<accession>A0A7L8ZUZ6</accession>
<dbReference type="EMBL" id="MT554035">
    <property type="protein sequence ID" value="QOI74219.1"/>
    <property type="molecule type" value="Genomic_DNA"/>
</dbReference>
<dbReference type="GO" id="GO:0008137">
    <property type="term" value="F:NADH dehydrogenase (ubiquinone) activity"/>
    <property type="evidence" value="ECO:0007669"/>
    <property type="project" value="UniProtKB-UniRule"/>
</dbReference>
<keyword evidence="13 16" id="KW-0496">Mitochondrion</keyword>
<dbReference type="GO" id="GO:0015990">
    <property type="term" value="P:electron transport coupled proton transport"/>
    <property type="evidence" value="ECO:0007669"/>
    <property type="project" value="TreeGrafter"/>
</dbReference>
<dbReference type="GO" id="GO:0003954">
    <property type="term" value="F:NADH dehydrogenase activity"/>
    <property type="evidence" value="ECO:0007669"/>
    <property type="project" value="TreeGrafter"/>
</dbReference>
<evidence type="ECO:0000256" key="11">
    <source>
        <dbReference type="ARBA" id="ARBA00023027"/>
    </source>
</evidence>
<feature type="transmembrane region" description="Helical" evidence="16">
    <location>
        <begin position="189"/>
        <end position="212"/>
    </location>
</feature>
<dbReference type="PRINTS" id="PR01437">
    <property type="entry name" value="NUOXDRDTASE4"/>
</dbReference>
<comment type="subcellular location">
    <subcellularLocation>
        <location evidence="1 16">Mitochondrion membrane</location>
        <topology evidence="1 16">Multi-pass membrane protein</topology>
    </subcellularLocation>
</comment>
<evidence type="ECO:0000256" key="8">
    <source>
        <dbReference type="ARBA" id="ARBA00022967"/>
    </source>
</evidence>
<feature type="transmembrane region" description="Helical" evidence="16">
    <location>
        <begin position="258"/>
        <end position="277"/>
    </location>
</feature>
<proteinExistence type="inferred from homology"/>
<geneLocation type="mitochondrion" evidence="19"/>
<dbReference type="InterPro" id="IPR001750">
    <property type="entry name" value="ND/Mrp_TM"/>
</dbReference>
<keyword evidence="12 16" id="KW-0830">Ubiquinone</keyword>
<feature type="transmembrane region" description="Helical" evidence="16">
    <location>
        <begin position="24"/>
        <end position="42"/>
    </location>
</feature>
<keyword evidence="5 16" id="KW-0813">Transport</keyword>
<evidence type="ECO:0000256" key="16">
    <source>
        <dbReference type="RuleBase" id="RU003297"/>
    </source>
</evidence>
<evidence type="ECO:0000256" key="6">
    <source>
        <dbReference type="ARBA" id="ARBA00022660"/>
    </source>
</evidence>
<feature type="transmembrane region" description="Helical" evidence="16">
    <location>
        <begin position="149"/>
        <end position="169"/>
    </location>
</feature>
<feature type="domain" description="NADH:quinone oxidoreductase/Mrp antiporter transmembrane" evidence="17">
    <location>
        <begin position="112"/>
        <end position="403"/>
    </location>
</feature>
<feature type="transmembrane region" description="Helical" evidence="16">
    <location>
        <begin position="435"/>
        <end position="456"/>
    </location>
</feature>
<keyword evidence="6 16" id="KW-0679">Respiratory chain</keyword>
<gene>
    <name evidence="19" type="primary">ND4</name>
</gene>
<evidence type="ECO:0000256" key="1">
    <source>
        <dbReference type="ARBA" id="ARBA00004225"/>
    </source>
</evidence>
<dbReference type="InterPro" id="IPR000260">
    <property type="entry name" value="NADH4_N"/>
</dbReference>
<dbReference type="PANTHER" id="PTHR43507:SF20">
    <property type="entry name" value="NADH-UBIQUINONE OXIDOREDUCTASE CHAIN 4"/>
    <property type="match status" value="1"/>
</dbReference>
<evidence type="ECO:0000256" key="7">
    <source>
        <dbReference type="ARBA" id="ARBA00022692"/>
    </source>
</evidence>
<evidence type="ECO:0000256" key="13">
    <source>
        <dbReference type="ARBA" id="ARBA00023128"/>
    </source>
</evidence>
<evidence type="ECO:0000256" key="9">
    <source>
        <dbReference type="ARBA" id="ARBA00022982"/>
    </source>
</evidence>
<comment type="function">
    <text evidence="16">Core subunit of the mitochondrial membrane respiratory chain NADH dehydrogenase (Complex I) which catalyzes electron transfer from NADH through the respiratory chain, using ubiquinone as an electron acceptor. Essential for the catalytic activity and assembly of complex I.</text>
</comment>
<dbReference type="PANTHER" id="PTHR43507">
    <property type="entry name" value="NADH-UBIQUINONE OXIDOREDUCTASE CHAIN 4"/>
    <property type="match status" value="1"/>
</dbReference>
<feature type="transmembrane region" description="Helical" evidence="16">
    <location>
        <begin position="119"/>
        <end position="137"/>
    </location>
</feature>
<evidence type="ECO:0000313" key="19">
    <source>
        <dbReference type="EMBL" id="QOI74219.1"/>
    </source>
</evidence>
<dbReference type="InterPro" id="IPR010227">
    <property type="entry name" value="NADH_Q_OxRdtase_chainM/4"/>
</dbReference>
<dbReference type="GO" id="GO:0031966">
    <property type="term" value="C:mitochondrial membrane"/>
    <property type="evidence" value="ECO:0007669"/>
    <property type="project" value="UniProtKB-SubCell"/>
</dbReference>
<dbReference type="GO" id="GO:0042773">
    <property type="term" value="P:ATP synthesis coupled electron transport"/>
    <property type="evidence" value="ECO:0007669"/>
    <property type="project" value="InterPro"/>
</dbReference>
<feature type="transmembrane region" description="Helical" evidence="16">
    <location>
        <begin position="224"/>
        <end position="246"/>
    </location>
</feature>
<dbReference type="Pfam" id="PF00361">
    <property type="entry name" value="Proton_antipo_M"/>
    <property type="match status" value="1"/>
</dbReference>
<organism evidence="19">
    <name type="scientific">Crocodylus siamensis</name>
    <name type="common">Siamese crocodile</name>
    <dbReference type="NCBI Taxonomy" id="68455"/>
    <lineage>
        <taxon>Eukaryota</taxon>
        <taxon>Metazoa</taxon>
        <taxon>Chordata</taxon>
        <taxon>Craniata</taxon>
        <taxon>Vertebrata</taxon>
        <taxon>Euteleostomi</taxon>
        <taxon>Archelosauria</taxon>
        <taxon>Archosauria</taxon>
        <taxon>Crocodylia</taxon>
        <taxon>Longirostres</taxon>
        <taxon>Crocodylidae</taxon>
        <taxon>Crocodylus</taxon>
    </lineage>
</organism>
<keyword evidence="11 16" id="KW-0520">NAD</keyword>
<protein>
    <recommendedName>
        <fullName evidence="4 16">NADH-ubiquinone oxidoreductase chain 4</fullName>
        <ecNumber evidence="3 16">7.1.1.2</ecNumber>
    </recommendedName>
</protein>
<name>A0A7L8ZUZ6_CROSI</name>
<sequence>MLKIVVPTMMLIPSTCLTATKNTWLSPTAYSTVIIILGMLVLNPGDVLMNTSGLLLGSDQISTPLLMLSCWLLPLMFMASQSSMSHNPTQQKRLFITALALLQLALMLVFMALDLMLFYTAFEATLIPTLMVIARWGSQTERLGAGLYFLLYTITSSMPLLIALLWVYNMKGTASITLLQLLPTTALTFWTNTLLWASLMLAFLVKIPIYGLHLWLPKAHVEAPIAGSMVLAAILLKLGGYGLLRITNLLTEQTTSSYILPLAVALWGALMTGMICLRQTDLKSLIAYSSVSHMGLMTSSILTRNQLAPSGSMIMMVAHGLTSSMLFCLANITYERTHSRTLLLTQGVQLATPVMTSWWLLACLTNMALPPTINFIGELTLMVSLFDWADITIFLTGLSAFITSIYTLHMFSSTQQGTLPNHIITMSPTQTREHLLMTLHSAPSIALIFIPQLMYYQ</sequence>
<dbReference type="GO" id="GO:0048039">
    <property type="term" value="F:ubiquinone binding"/>
    <property type="evidence" value="ECO:0007669"/>
    <property type="project" value="TreeGrafter"/>
</dbReference>
<feature type="transmembrane region" description="Helical" evidence="16">
    <location>
        <begin position="391"/>
        <end position="414"/>
    </location>
</feature>
<feature type="transmembrane region" description="Helical" evidence="16">
    <location>
        <begin position="284"/>
        <end position="302"/>
    </location>
</feature>
<evidence type="ECO:0000256" key="15">
    <source>
        <dbReference type="ARBA" id="ARBA00049551"/>
    </source>
</evidence>
<evidence type="ECO:0000256" key="5">
    <source>
        <dbReference type="ARBA" id="ARBA00022448"/>
    </source>
</evidence>
<feature type="transmembrane region" description="Helical" evidence="16">
    <location>
        <begin position="62"/>
        <end position="82"/>
    </location>
</feature>
<feature type="domain" description="NADH:ubiquinone oxidoreductase chain 4 N-terminal" evidence="18">
    <location>
        <begin position="1"/>
        <end position="108"/>
    </location>
</feature>
<evidence type="ECO:0000256" key="10">
    <source>
        <dbReference type="ARBA" id="ARBA00022989"/>
    </source>
</evidence>
<keyword evidence="8" id="KW-1278">Translocase</keyword>
<feature type="transmembrane region" description="Helical" evidence="16">
    <location>
        <begin position="314"/>
        <end position="334"/>
    </location>
</feature>
<evidence type="ECO:0000256" key="2">
    <source>
        <dbReference type="ARBA" id="ARBA00009025"/>
    </source>
</evidence>
<keyword evidence="9 16" id="KW-0249">Electron transport</keyword>
<keyword evidence="14 16" id="KW-0472">Membrane</keyword>
<reference evidence="19" key="1">
    <citation type="journal article" date="2020" name="Zool. J. Linn. Soc.">
        <title>Near-complete phylogeny of extant Crocodylia (Reptilia) using mitogenome-based data.</title>
        <authorList>
            <person name="Pan T."/>
            <person name="Miao J.-S."/>
            <person name="Zhang H.-B."/>
            <person name="Yan P."/>
            <person name="Lee P.-S."/>
            <person name="Jiang X.-Y."/>
            <person name="Ouyang J.-H."/>
            <person name="Deng Y.-P."/>
            <person name="Zhang B.-W."/>
            <person name="Wu X.-B."/>
        </authorList>
    </citation>
    <scope>NUCLEOTIDE SEQUENCE</scope>
    <source>
        <strain evidence="19">L019</strain>
    </source>
</reference>
<evidence type="ECO:0000259" key="18">
    <source>
        <dbReference type="Pfam" id="PF01059"/>
    </source>
</evidence>
<comment type="similarity">
    <text evidence="2 16">Belongs to the complex I subunit 4 family.</text>
</comment>
<keyword evidence="7 16" id="KW-0812">Transmembrane</keyword>